<keyword evidence="2" id="KW-1185">Reference proteome</keyword>
<comment type="caution">
    <text evidence="1">The sequence shown here is derived from an EMBL/GenBank/DDBJ whole genome shotgun (WGS) entry which is preliminary data.</text>
</comment>
<dbReference type="EMBL" id="JAVHJO010000012">
    <property type="protein sequence ID" value="KAK6531787.1"/>
    <property type="molecule type" value="Genomic_DNA"/>
</dbReference>
<proteinExistence type="predicted"/>
<dbReference type="AlphaFoldDB" id="A0AAV9X070"/>
<evidence type="ECO:0000313" key="2">
    <source>
        <dbReference type="Proteomes" id="UP001365542"/>
    </source>
</evidence>
<dbReference type="Proteomes" id="UP001365542">
    <property type="component" value="Unassembled WGS sequence"/>
</dbReference>
<organism evidence="1 2">
    <name type="scientific">Orbilia ellipsospora</name>
    <dbReference type="NCBI Taxonomy" id="2528407"/>
    <lineage>
        <taxon>Eukaryota</taxon>
        <taxon>Fungi</taxon>
        <taxon>Dikarya</taxon>
        <taxon>Ascomycota</taxon>
        <taxon>Pezizomycotina</taxon>
        <taxon>Orbiliomycetes</taxon>
        <taxon>Orbiliales</taxon>
        <taxon>Orbiliaceae</taxon>
        <taxon>Orbilia</taxon>
    </lineage>
</organism>
<reference evidence="1 2" key="1">
    <citation type="submission" date="2019-10" db="EMBL/GenBank/DDBJ databases">
        <authorList>
            <person name="Palmer J.M."/>
        </authorList>
    </citation>
    <scope>NUCLEOTIDE SEQUENCE [LARGE SCALE GENOMIC DNA]</scope>
    <source>
        <strain evidence="1 2">TWF694</strain>
    </source>
</reference>
<gene>
    <name evidence="1" type="ORF">TWF694_002954</name>
</gene>
<sequence>MSDPKRRRMLSPGPSDAEIEYNYDRRLESILPIKTGAGDTLQQQEGKDLGQVEVIKRIFELLRDPVTHFGSPAISAVFSSVPNPGIHIRDFGTLRLPISLEDAGVLASVATTDDDAKPKVIGLESIEICNFQWNKWLKGYIEDLAKEMGIKEDFLLDAKLEGLRVYTVGQQFNMNGGGTGGRLEITLPGEFEGGDLSLSYKNEVKTVNFGKGIMWDTVVAAWYPEVILRAAPLSRGYRITMIYDLASGRNSGSRTYHLSADKLNDTASKLAKALEDVRAMKLPIVYVLKHQTQYSLVNTRDNFSGSDQVVVQNLIQAVNKVGNLALYCGDLVGRDYTDSQGDGWSDDYPNEYDEFDYFDTHVNQTSFPLERTIHLGGTER</sequence>
<protein>
    <submittedName>
        <fullName evidence="1">Uncharacterized protein</fullName>
    </submittedName>
</protein>
<name>A0AAV9X070_9PEZI</name>
<evidence type="ECO:0000313" key="1">
    <source>
        <dbReference type="EMBL" id="KAK6531787.1"/>
    </source>
</evidence>
<accession>A0AAV9X070</accession>